<name>A0A3M7PI02_BRAPC</name>
<gene>
    <name evidence="1" type="ORF">BpHYR1_018662</name>
</gene>
<feature type="non-terminal residue" evidence="1">
    <location>
        <position position="1"/>
    </location>
</feature>
<dbReference type="AlphaFoldDB" id="A0A3M7PI02"/>
<evidence type="ECO:0000313" key="1">
    <source>
        <dbReference type="EMBL" id="RMZ98643.1"/>
    </source>
</evidence>
<proteinExistence type="predicted"/>
<dbReference type="EMBL" id="REGN01010647">
    <property type="protein sequence ID" value="RMZ98643.1"/>
    <property type="molecule type" value="Genomic_DNA"/>
</dbReference>
<sequence length="116" mass="13451">VPVSTEQWIQILKFVDFLNQAEHVDAEYRSIMTYKIGSRNLRATGDESLIEHEFSMADFKDFVLNDELNEQMGTIHETHLQCKEDLAKLNSSSLTNSYINQNFGEMIGYRRLDKST</sequence>
<keyword evidence="2" id="KW-1185">Reference proteome</keyword>
<protein>
    <submittedName>
        <fullName evidence="1">Uncharacterized protein</fullName>
    </submittedName>
</protein>
<accession>A0A3M7PI02</accession>
<dbReference type="Proteomes" id="UP000276133">
    <property type="component" value="Unassembled WGS sequence"/>
</dbReference>
<organism evidence="1 2">
    <name type="scientific">Brachionus plicatilis</name>
    <name type="common">Marine rotifer</name>
    <name type="synonym">Brachionus muelleri</name>
    <dbReference type="NCBI Taxonomy" id="10195"/>
    <lineage>
        <taxon>Eukaryota</taxon>
        <taxon>Metazoa</taxon>
        <taxon>Spiralia</taxon>
        <taxon>Gnathifera</taxon>
        <taxon>Rotifera</taxon>
        <taxon>Eurotatoria</taxon>
        <taxon>Monogononta</taxon>
        <taxon>Pseudotrocha</taxon>
        <taxon>Ploima</taxon>
        <taxon>Brachionidae</taxon>
        <taxon>Brachionus</taxon>
    </lineage>
</organism>
<comment type="caution">
    <text evidence="1">The sequence shown here is derived from an EMBL/GenBank/DDBJ whole genome shotgun (WGS) entry which is preliminary data.</text>
</comment>
<evidence type="ECO:0000313" key="2">
    <source>
        <dbReference type="Proteomes" id="UP000276133"/>
    </source>
</evidence>
<reference evidence="1 2" key="1">
    <citation type="journal article" date="2018" name="Sci. Rep.">
        <title>Genomic signatures of local adaptation to the degree of environmental predictability in rotifers.</title>
        <authorList>
            <person name="Franch-Gras L."/>
            <person name="Hahn C."/>
            <person name="Garcia-Roger E.M."/>
            <person name="Carmona M.J."/>
            <person name="Serra M."/>
            <person name="Gomez A."/>
        </authorList>
    </citation>
    <scope>NUCLEOTIDE SEQUENCE [LARGE SCALE GENOMIC DNA]</scope>
    <source>
        <strain evidence="1">HYR1</strain>
    </source>
</reference>